<dbReference type="EMBL" id="CABPST010000004">
    <property type="protein sequence ID" value="VVE88144.1"/>
    <property type="molecule type" value="Genomic_DNA"/>
</dbReference>
<sequence length="321" mass="35529">MRLVVAALAPVLLLQACTTVSSGERQTATQALSETLQVYPDNRVAYVYRSDGNSPTRVWTTENRVVALKFRNRLINAKDIASINVFTPTNERMFRAATVQLSSGEKLTEVYRTKDAYVMAGPQWAACTLERVCEDLVRVGGTGVPERFSGTADFVAHVNEDYLEEAVAYRGSKDVASIVRDMVRPRGLSGALANFTVTYSMKFGQVQDISDIEPLVQKASKLRVGTPTSSARWNQEREAQEAYLRRAMLRDATNKLRQYPSVGTKTNCGPIFEVRLPQVGVTTIEGPKFVALADLYAPGVACYLVNGKYDGARVRKEVENR</sequence>
<name>A0A5E5BR82_9BURK</name>
<organism evidence="2 3">
    <name type="scientific">Pandoraea bronchicola</name>
    <dbReference type="NCBI Taxonomy" id="2508287"/>
    <lineage>
        <taxon>Bacteria</taxon>
        <taxon>Pseudomonadati</taxon>
        <taxon>Pseudomonadota</taxon>
        <taxon>Betaproteobacteria</taxon>
        <taxon>Burkholderiales</taxon>
        <taxon>Burkholderiaceae</taxon>
        <taxon>Pandoraea</taxon>
    </lineage>
</organism>
<gene>
    <name evidence="2" type="ORF">PBR20603_02093</name>
</gene>
<keyword evidence="3" id="KW-1185">Reference proteome</keyword>
<evidence type="ECO:0000256" key="1">
    <source>
        <dbReference type="SAM" id="SignalP"/>
    </source>
</evidence>
<dbReference type="Proteomes" id="UP000382040">
    <property type="component" value="Unassembled WGS sequence"/>
</dbReference>
<proteinExistence type="predicted"/>
<dbReference type="AlphaFoldDB" id="A0A5E5BR82"/>
<evidence type="ECO:0008006" key="4">
    <source>
        <dbReference type="Google" id="ProtNLM"/>
    </source>
</evidence>
<feature type="chain" id="PRO_5022795307" description="Lipoprotein" evidence="1">
    <location>
        <begin position="23"/>
        <end position="321"/>
    </location>
</feature>
<keyword evidence="1" id="KW-0732">Signal</keyword>
<accession>A0A5E5BR82</accession>
<dbReference type="PROSITE" id="PS51257">
    <property type="entry name" value="PROKAR_LIPOPROTEIN"/>
    <property type="match status" value="1"/>
</dbReference>
<protein>
    <recommendedName>
        <fullName evidence="4">Lipoprotein</fullName>
    </recommendedName>
</protein>
<reference evidence="2 3" key="1">
    <citation type="submission" date="2019-08" db="EMBL/GenBank/DDBJ databases">
        <authorList>
            <person name="Peeters C."/>
        </authorList>
    </citation>
    <scope>NUCLEOTIDE SEQUENCE [LARGE SCALE GENOMIC DNA]</scope>
    <source>
        <strain evidence="2 3">LMG 20603</strain>
    </source>
</reference>
<feature type="signal peptide" evidence="1">
    <location>
        <begin position="1"/>
        <end position="22"/>
    </location>
</feature>
<evidence type="ECO:0000313" key="2">
    <source>
        <dbReference type="EMBL" id="VVE88144.1"/>
    </source>
</evidence>
<evidence type="ECO:0000313" key="3">
    <source>
        <dbReference type="Proteomes" id="UP000382040"/>
    </source>
</evidence>